<dbReference type="KEGG" id="tva:4746872"/>
<accession>A2DKE2</accession>
<organism evidence="8 9">
    <name type="scientific">Trichomonas vaginalis (strain ATCC PRA-98 / G3)</name>
    <dbReference type="NCBI Taxonomy" id="412133"/>
    <lineage>
        <taxon>Eukaryota</taxon>
        <taxon>Metamonada</taxon>
        <taxon>Parabasalia</taxon>
        <taxon>Trichomonadida</taxon>
        <taxon>Trichomonadidae</taxon>
        <taxon>Trichomonas</taxon>
    </lineage>
</organism>
<dbReference type="RefSeq" id="XP_001312450.1">
    <property type="nucleotide sequence ID" value="XM_001312449.1"/>
</dbReference>
<dbReference type="GO" id="GO:0003735">
    <property type="term" value="F:structural constituent of ribosome"/>
    <property type="evidence" value="ECO:0000318"/>
    <property type="project" value="GO_Central"/>
</dbReference>
<dbReference type="STRING" id="5722.A2DKE2"/>
<evidence type="ECO:0000313" key="8">
    <source>
        <dbReference type="EMBL" id="EAY19119.1"/>
    </source>
</evidence>
<evidence type="ECO:0000256" key="5">
    <source>
        <dbReference type="ARBA" id="ARBA00041214"/>
    </source>
</evidence>
<dbReference type="OrthoDB" id="10259820at2759"/>
<dbReference type="PANTHER" id="PTHR10064:SF0">
    <property type="entry name" value="FI24544P1-RELATED"/>
    <property type="match status" value="1"/>
</dbReference>
<dbReference type="PANTHER" id="PTHR10064">
    <property type="entry name" value="60S RIBOSOMAL PROTEIN L22"/>
    <property type="match status" value="1"/>
</dbReference>
<dbReference type="eggNOG" id="KOG3434">
    <property type="taxonomic scope" value="Eukaryota"/>
</dbReference>
<dbReference type="GO" id="GO:1990904">
    <property type="term" value="C:ribonucleoprotein complex"/>
    <property type="evidence" value="ECO:0007669"/>
    <property type="project" value="UniProtKB-KW"/>
</dbReference>
<dbReference type="VEuPathDB" id="TrichDB:TVAGG3_0996380"/>
<dbReference type="FunCoup" id="A2DKE2">
    <property type="interactions" value="481"/>
</dbReference>
<sequence length="105" mass="12204">MSSVFYIDCQAPVADKFFQLQEFVEYLQSHMKVDNLRKNLANKVTIEADAGANKIVVNASVKYSKRACRYYARKFLAKKDIRSRFHVIASGKDTYELRPYRVSNE</sequence>
<keyword evidence="9" id="KW-1185">Reference proteome</keyword>
<dbReference type="InterPro" id="IPR002671">
    <property type="entry name" value="Ribosomal_eL22"/>
</dbReference>
<dbReference type="EMBL" id="DS114223">
    <property type="protein sequence ID" value="EAX89204.1"/>
    <property type="molecule type" value="Genomic_DNA"/>
</dbReference>
<dbReference type="FunFam" id="3.30.1360.210:FF:000012">
    <property type="entry name" value="60S ribosomal protein L22-1, putative"/>
    <property type="match status" value="1"/>
</dbReference>
<evidence type="ECO:0000256" key="3">
    <source>
        <dbReference type="ARBA" id="ARBA00023274"/>
    </source>
</evidence>
<name>A2DKE2_TRIV3</name>
<dbReference type="Pfam" id="PF01776">
    <property type="entry name" value="Ribosomal_L22e"/>
    <property type="match status" value="1"/>
</dbReference>
<reference evidence="8" key="1">
    <citation type="submission" date="2006-10" db="EMBL/GenBank/DDBJ databases">
        <authorList>
            <person name="Amadeo P."/>
            <person name="Zhao Q."/>
            <person name="Wortman J."/>
            <person name="Fraser-Liggett C."/>
            <person name="Carlton J."/>
        </authorList>
    </citation>
    <scope>NUCLEOTIDE SEQUENCE</scope>
    <source>
        <strain evidence="8">G3</strain>
    </source>
</reference>
<dbReference type="EMBL" id="DS113211">
    <property type="protein sequence ID" value="EAY19119.1"/>
    <property type="molecule type" value="Genomic_DNA"/>
</dbReference>
<evidence type="ECO:0000256" key="1">
    <source>
        <dbReference type="ARBA" id="ARBA00007817"/>
    </source>
</evidence>
<evidence type="ECO:0000313" key="9">
    <source>
        <dbReference type="Proteomes" id="UP000001542"/>
    </source>
</evidence>
<dbReference type="GO" id="GO:0003723">
    <property type="term" value="F:RNA binding"/>
    <property type="evidence" value="ECO:0000318"/>
    <property type="project" value="GO_Central"/>
</dbReference>
<dbReference type="VEuPathDB" id="TrichDB:TVAG_140190"/>
<reference evidence="8" key="2">
    <citation type="journal article" date="2007" name="Science">
        <title>Draft genome sequence of the sexually transmitted pathogen Trichomonas vaginalis.</title>
        <authorList>
            <person name="Carlton J.M."/>
            <person name="Hirt R.P."/>
            <person name="Silva J.C."/>
            <person name="Delcher A.L."/>
            <person name="Schatz M."/>
            <person name="Zhao Q."/>
            <person name="Wortman J.R."/>
            <person name="Bidwell S.L."/>
            <person name="Alsmark U.C.M."/>
            <person name="Besteiro S."/>
            <person name="Sicheritz-Ponten T."/>
            <person name="Noel C.J."/>
            <person name="Dacks J.B."/>
            <person name="Foster P.G."/>
            <person name="Simillion C."/>
            <person name="Van de Peer Y."/>
            <person name="Miranda-Saavedra D."/>
            <person name="Barton G.J."/>
            <person name="Westrop G.D."/>
            <person name="Mueller S."/>
            <person name="Dessi D."/>
            <person name="Fiori P.L."/>
            <person name="Ren Q."/>
            <person name="Paulsen I."/>
            <person name="Zhang H."/>
            <person name="Bastida-Corcuera F.D."/>
            <person name="Simoes-Barbosa A."/>
            <person name="Brown M.T."/>
            <person name="Hayes R.D."/>
            <person name="Mukherjee M."/>
            <person name="Okumura C.Y."/>
            <person name="Schneider R."/>
            <person name="Smith A.J."/>
            <person name="Vanacova S."/>
            <person name="Villalvazo M."/>
            <person name="Haas B.J."/>
            <person name="Pertea M."/>
            <person name="Feldblyum T.V."/>
            <person name="Utterback T.R."/>
            <person name="Shu C.L."/>
            <person name="Osoegawa K."/>
            <person name="de Jong P.J."/>
            <person name="Hrdy I."/>
            <person name="Horvathova L."/>
            <person name="Zubacova Z."/>
            <person name="Dolezal P."/>
            <person name="Malik S.B."/>
            <person name="Logsdon J.M. Jr."/>
            <person name="Henze K."/>
            <person name="Gupta A."/>
            <person name="Wang C.C."/>
            <person name="Dunne R.L."/>
            <person name="Upcroft J.A."/>
            <person name="Upcroft P."/>
            <person name="White O."/>
            <person name="Salzberg S.L."/>
            <person name="Tang P."/>
            <person name="Chiu C.-H."/>
            <person name="Lee Y.-S."/>
            <person name="Embley T.M."/>
            <person name="Coombs G.H."/>
            <person name="Mottram J.C."/>
            <person name="Tachezy J."/>
            <person name="Fraser-Liggett C.M."/>
            <person name="Johnson P.J."/>
        </authorList>
    </citation>
    <scope>NUCLEOTIDE SEQUENCE [LARGE SCALE GENOMIC DNA]</scope>
    <source>
        <strain evidence="8">G3</strain>
    </source>
</reference>
<dbReference type="RefSeq" id="XP_001302134.1">
    <property type="nucleotide sequence ID" value="XM_001302133.1"/>
</dbReference>
<evidence type="ECO:0000313" key="6">
    <source>
        <dbReference type="EMBL" id="EAX89204.1"/>
    </source>
</evidence>
<keyword evidence="3" id="KW-0687">Ribonucleoprotein</keyword>
<dbReference type="RefSeq" id="XP_001580105.1">
    <property type="nucleotide sequence ID" value="XM_001580055.1"/>
</dbReference>
<dbReference type="Proteomes" id="UP000001542">
    <property type="component" value="Unassembled WGS sequence"/>
</dbReference>
<dbReference type="VEuPathDB" id="TrichDB:TVAGG3_0415500"/>
<gene>
    <name evidence="6" type="ORF">TVAG_121380</name>
    <name evidence="7" type="ORF">TVAG_140190</name>
    <name evidence="8" type="ORF">TVAG_190130</name>
</gene>
<dbReference type="AlphaFoldDB" id="A2DKE2"/>
<keyword evidence="2 8" id="KW-0689">Ribosomal protein</keyword>
<dbReference type="GO" id="GO:0005840">
    <property type="term" value="C:ribosome"/>
    <property type="evidence" value="ECO:0007669"/>
    <property type="project" value="UniProtKB-KW"/>
</dbReference>
<evidence type="ECO:0000256" key="2">
    <source>
        <dbReference type="ARBA" id="ARBA00022980"/>
    </source>
</evidence>
<protein>
    <recommendedName>
        <fullName evidence="4">Large ribosomal subunit protein eL22</fullName>
    </recommendedName>
    <alternativeName>
        <fullName evidence="5">60S ribosomal protein L22</fullName>
    </alternativeName>
</protein>
<evidence type="ECO:0000313" key="7">
    <source>
        <dbReference type="EMBL" id="EAX99520.1"/>
    </source>
</evidence>
<dbReference type="GO" id="GO:0002181">
    <property type="term" value="P:cytoplasmic translation"/>
    <property type="evidence" value="ECO:0000318"/>
    <property type="project" value="GO_Central"/>
</dbReference>
<dbReference type="SMR" id="A2DKE2"/>
<dbReference type="KEGG" id="tva:5464642"/>
<dbReference type="EMBL" id="DS113635">
    <property type="protein sequence ID" value="EAX99520.1"/>
    <property type="molecule type" value="Genomic_DNA"/>
</dbReference>
<proteinExistence type="inferred from homology"/>
<dbReference type="VEuPathDB" id="TrichDB:TVAGG3_0212620"/>
<dbReference type="Gene3D" id="3.30.1360.210">
    <property type="match status" value="1"/>
</dbReference>
<dbReference type="InterPro" id="IPR038526">
    <property type="entry name" value="Ribosomal_eL22_sf"/>
</dbReference>
<evidence type="ECO:0000256" key="4">
    <source>
        <dbReference type="ARBA" id="ARBA00040613"/>
    </source>
</evidence>
<comment type="similarity">
    <text evidence="1">Belongs to the eukaryotic ribosomal protein eL22 family.</text>
</comment>
<dbReference type="KEGG" id="tva:4757329"/>